<dbReference type="Proteomes" id="UP000031192">
    <property type="component" value="Unassembled WGS sequence"/>
</dbReference>
<dbReference type="EMBL" id="AZNH01000102">
    <property type="protein sequence ID" value="KID82126.1"/>
    <property type="molecule type" value="Genomic_DNA"/>
</dbReference>
<protein>
    <submittedName>
        <fullName evidence="2">Uncharacterized protein</fullName>
    </submittedName>
</protein>
<feature type="region of interest" description="Disordered" evidence="1">
    <location>
        <begin position="88"/>
        <end position="139"/>
    </location>
</feature>
<reference evidence="2 3" key="1">
    <citation type="journal article" date="2014" name="Proc. Natl. Acad. Sci. U.S.A.">
        <title>Trajectory and genomic determinants of fungal-pathogen speciation and host adaptation.</title>
        <authorList>
            <person name="Hu X."/>
            <person name="Xiao G."/>
            <person name="Zheng P."/>
            <person name="Shang Y."/>
            <person name="Su Y."/>
            <person name="Zhang X."/>
            <person name="Liu X."/>
            <person name="Zhan S."/>
            <person name="St Leger R.J."/>
            <person name="Wang C."/>
        </authorList>
    </citation>
    <scope>NUCLEOTIDE SEQUENCE [LARGE SCALE GENOMIC DNA]</scope>
    <source>
        <strain evidence="2 3">ARSEF 977</strain>
    </source>
</reference>
<accession>A0A0B4GXA9</accession>
<feature type="compositionally biased region" description="Acidic residues" evidence="1">
    <location>
        <begin position="113"/>
        <end position="131"/>
    </location>
</feature>
<evidence type="ECO:0000313" key="2">
    <source>
        <dbReference type="EMBL" id="KID82126.1"/>
    </source>
</evidence>
<evidence type="ECO:0000256" key="1">
    <source>
        <dbReference type="SAM" id="MobiDB-lite"/>
    </source>
</evidence>
<gene>
    <name evidence="2" type="ORF">MGU_10562</name>
</gene>
<sequence>MERPLSDIDISTCLEPETKHWCRQILSEMGYDHVVLGSHQDPDKLRPFKRFYIRLRDRIIQHFESGQQPMLSYRKAPTGGVSEYQSLLERTDQAREDELGDGEPAEQPLIELGAEDEEGDDIEGISDEGENSDSSNGEF</sequence>
<proteinExistence type="predicted"/>
<comment type="caution">
    <text evidence="2">The sequence shown here is derived from an EMBL/GenBank/DDBJ whole genome shotgun (WGS) entry which is preliminary data.</text>
</comment>
<organism evidence="2 3">
    <name type="scientific">Metarhizium guizhouense (strain ARSEF 977)</name>
    <dbReference type="NCBI Taxonomy" id="1276136"/>
    <lineage>
        <taxon>Eukaryota</taxon>
        <taxon>Fungi</taxon>
        <taxon>Dikarya</taxon>
        <taxon>Ascomycota</taxon>
        <taxon>Pezizomycotina</taxon>
        <taxon>Sordariomycetes</taxon>
        <taxon>Hypocreomycetidae</taxon>
        <taxon>Hypocreales</taxon>
        <taxon>Clavicipitaceae</taxon>
        <taxon>Metarhizium</taxon>
    </lineage>
</organism>
<dbReference type="HOGENOM" id="CLU_1845570_0_0_1"/>
<name>A0A0B4GXA9_METGA</name>
<dbReference type="AlphaFoldDB" id="A0A0B4GXA9"/>
<evidence type="ECO:0000313" key="3">
    <source>
        <dbReference type="Proteomes" id="UP000031192"/>
    </source>
</evidence>
<keyword evidence="3" id="KW-1185">Reference proteome</keyword>